<evidence type="ECO:0000313" key="13">
    <source>
        <dbReference type="Proteomes" id="UP001151699"/>
    </source>
</evidence>
<dbReference type="GO" id="GO:0000049">
    <property type="term" value="F:tRNA binding"/>
    <property type="evidence" value="ECO:0007669"/>
    <property type="project" value="TreeGrafter"/>
</dbReference>
<dbReference type="FunFam" id="3.40.1280.30:FF:000003">
    <property type="entry name" value="tRNA methyltransferase 10C, mitochondrial RNase P subunit"/>
    <property type="match status" value="1"/>
</dbReference>
<dbReference type="OrthoDB" id="9976048at2759"/>
<evidence type="ECO:0000256" key="2">
    <source>
        <dbReference type="ARBA" id="ARBA00022603"/>
    </source>
</evidence>
<comment type="subcellular location">
    <subcellularLocation>
        <location evidence="1">Mitochondrion</location>
    </subcellularLocation>
</comment>
<evidence type="ECO:0000256" key="1">
    <source>
        <dbReference type="ARBA" id="ARBA00004173"/>
    </source>
</evidence>
<proteinExistence type="predicted"/>
<sequence>MLKTIAHKVLSPVGCSIYSKHFYFVCQPIRKQLPASIKTFSSNGPNLEDTKQIQLIKLELSNMLDEGARVPQIDSITPCQWEELLKCKSVHARRRYYYFLFLAEKRKEKAKMEKEEKKRAYLQFAAKKAELPPKESGHVEYGLGKTTFLLRVGKGTMAAWRNHRLRQAMQLGEKIIYDCSYDQYMTQREAKSAAKQLMFAFAENRRHRNPFDMHLCNVNFNNDMFRTLERHIPTIRDDSFPLHLHEKSYLDLFSKDKLVYLTPHCTNDLVEYDPESIYIVGAMVDKSNKEPLSQGKAKKQGIQMARLPLDIYLNWGTSSGKSLTLDQMMTIMLEIKTSQNWSSALKHVPVRKIARDDRDTNPKEFRQLKPKFSPIVGSFQSEEPNLNFKFPRAEGSQLSTAEKFKRSPSSELKFHSSEPKFHSSEPRFKMKPTNWVEKEEVDTGMSTADKF</sequence>
<evidence type="ECO:0000313" key="12">
    <source>
        <dbReference type="EMBL" id="KAJ6641166.1"/>
    </source>
</evidence>
<dbReference type="PROSITE" id="PS51675">
    <property type="entry name" value="SAM_MT_TRM10"/>
    <property type="match status" value="1"/>
</dbReference>
<evidence type="ECO:0000256" key="4">
    <source>
        <dbReference type="ARBA" id="ARBA00022691"/>
    </source>
</evidence>
<dbReference type="InterPro" id="IPR007356">
    <property type="entry name" value="tRNA_m1G_MeTrfase_euk"/>
</dbReference>
<evidence type="ECO:0000259" key="11">
    <source>
        <dbReference type="PROSITE" id="PS51675"/>
    </source>
</evidence>
<keyword evidence="5" id="KW-0819">tRNA processing</keyword>
<dbReference type="InterPro" id="IPR025812">
    <property type="entry name" value="Trm10_C_MTase_dom"/>
</dbReference>
<dbReference type="InterPro" id="IPR028564">
    <property type="entry name" value="MT_TRM10-typ"/>
</dbReference>
<protein>
    <recommendedName>
        <fullName evidence="9">RNA (guanine-9-)-methyltransferase domain-containing protein 1</fullName>
    </recommendedName>
</protein>
<dbReference type="GO" id="GO:0008168">
    <property type="term" value="F:methyltransferase activity"/>
    <property type="evidence" value="ECO:0007669"/>
    <property type="project" value="UniProtKB-KW"/>
</dbReference>
<evidence type="ECO:0000256" key="5">
    <source>
        <dbReference type="ARBA" id="ARBA00022694"/>
    </source>
</evidence>
<dbReference type="AlphaFoldDB" id="A0A9Q0N1J5"/>
<evidence type="ECO:0000256" key="7">
    <source>
        <dbReference type="ARBA" id="ARBA00023054"/>
    </source>
</evidence>
<evidence type="ECO:0000256" key="9">
    <source>
        <dbReference type="ARBA" id="ARBA00029803"/>
    </source>
</evidence>
<dbReference type="EMBL" id="WJQU01000002">
    <property type="protein sequence ID" value="KAJ6641166.1"/>
    <property type="molecule type" value="Genomic_DNA"/>
</dbReference>
<dbReference type="CDD" id="cd18102">
    <property type="entry name" value="Trm10_MRRP1"/>
    <property type="match status" value="1"/>
</dbReference>
<keyword evidence="8" id="KW-0496">Mitochondrion</keyword>
<dbReference type="Gene3D" id="3.40.1280.30">
    <property type="match status" value="1"/>
</dbReference>
<dbReference type="GO" id="GO:0005654">
    <property type="term" value="C:nucleoplasm"/>
    <property type="evidence" value="ECO:0007669"/>
    <property type="project" value="TreeGrafter"/>
</dbReference>
<evidence type="ECO:0000256" key="3">
    <source>
        <dbReference type="ARBA" id="ARBA00022679"/>
    </source>
</evidence>
<reference evidence="12" key="1">
    <citation type="submission" date="2022-07" db="EMBL/GenBank/DDBJ databases">
        <authorList>
            <person name="Trinca V."/>
            <person name="Uliana J.V.C."/>
            <person name="Torres T.T."/>
            <person name="Ward R.J."/>
            <person name="Monesi N."/>
        </authorList>
    </citation>
    <scope>NUCLEOTIDE SEQUENCE</scope>
    <source>
        <strain evidence="12">HSMRA1968</strain>
        <tissue evidence="12">Whole embryos</tissue>
    </source>
</reference>
<keyword evidence="3" id="KW-0808">Transferase</keyword>
<dbReference type="GO" id="GO:0032259">
    <property type="term" value="P:methylation"/>
    <property type="evidence" value="ECO:0007669"/>
    <property type="project" value="UniProtKB-KW"/>
</dbReference>
<dbReference type="InterPro" id="IPR038459">
    <property type="entry name" value="MT_TRM10-typ_sf"/>
</dbReference>
<keyword evidence="2" id="KW-0489">Methyltransferase</keyword>
<organism evidence="12 13">
    <name type="scientific">Pseudolycoriella hygida</name>
    <dbReference type="NCBI Taxonomy" id="35572"/>
    <lineage>
        <taxon>Eukaryota</taxon>
        <taxon>Metazoa</taxon>
        <taxon>Ecdysozoa</taxon>
        <taxon>Arthropoda</taxon>
        <taxon>Hexapoda</taxon>
        <taxon>Insecta</taxon>
        <taxon>Pterygota</taxon>
        <taxon>Neoptera</taxon>
        <taxon>Endopterygota</taxon>
        <taxon>Diptera</taxon>
        <taxon>Nematocera</taxon>
        <taxon>Sciaroidea</taxon>
        <taxon>Sciaridae</taxon>
        <taxon>Pseudolycoriella</taxon>
    </lineage>
</organism>
<comment type="caution">
    <text evidence="12">The sequence shown here is derived from an EMBL/GenBank/DDBJ whole genome shotgun (WGS) entry which is preliminary data.</text>
</comment>
<feature type="compositionally biased region" description="Basic and acidic residues" evidence="10">
    <location>
        <begin position="412"/>
        <end position="428"/>
    </location>
</feature>
<keyword evidence="4" id="KW-0949">S-adenosyl-L-methionine</keyword>
<feature type="region of interest" description="Disordered" evidence="10">
    <location>
        <begin position="397"/>
        <end position="451"/>
    </location>
</feature>
<dbReference type="Proteomes" id="UP001151699">
    <property type="component" value="Chromosome B"/>
</dbReference>
<feature type="domain" description="SAM-dependent MTase TRM10-type" evidence="11">
    <location>
        <begin position="161"/>
        <end position="355"/>
    </location>
</feature>
<keyword evidence="7" id="KW-0175">Coiled coil</keyword>
<dbReference type="PANTHER" id="PTHR13563:SF5">
    <property type="entry name" value="TRNA METHYLTRANSFERASE 10 HOMOLOG C"/>
    <property type="match status" value="1"/>
</dbReference>
<dbReference type="GO" id="GO:0005739">
    <property type="term" value="C:mitochondrion"/>
    <property type="evidence" value="ECO:0007669"/>
    <property type="project" value="UniProtKB-SubCell"/>
</dbReference>
<evidence type="ECO:0000256" key="8">
    <source>
        <dbReference type="ARBA" id="ARBA00023128"/>
    </source>
</evidence>
<dbReference type="PANTHER" id="PTHR13563">
    <property type="entry name" value="TRNA (GUANINE-9-) METHYLTRANSFERASE"/>
    <property type="match status" value="1"/>
</dbReference>
<evidence type="ECO:0000256" key="6">
    <source>
        <dbReference type="ARBA" id="ARBA00022946"/>
    </source>
</evidence>
<dbReference type="GO" id="GO:0070131">
    <property type="term" value="P:positive regulation of mitochondrial translation"/>
    <property type="evidence" value="ECO:0007669"/>
    <property type="project" value="TreeGrafter"/>
</dbReference>
<name>A0A9Q0N1J5_9DIPT</name>
<gene>
    <name evidence="12" type="primary">trmt10c_0</name>
    <name evidence="12" type="ORF">Bhyg_06101</name>
</gene>
<keyword evidence="6" id="KW-0809">Transit peptide</keyword>
<accession>A0A9Q0N1J5</accession>
<evidence type="ECO:0000256" key="10">
    <source>
        <dbReference type="SAM" id="MobiDB-lite"/>
    </source>
</evidence>
<keyword evidence="13" id="KW-1185">Reference proteome</keyword>
<dbReference type="GO" id="GO:0097745">
    <property type="term" value="P:mitochondrial tRNA 5'-end processing"/>
    <property type="evidence" value="ECO:0007669"/>
    <property type="project" value="TreeGrafter"/>
</dbReference>